<dbReference type="AlphaFoldDB" id="W7XF38"/>
<evidence type="ECO:0000313" key="2">
    <source>
        <dbReference type="Proteomes" id="UP000009168"/>
    </source>
</evidence>
<accession>W7XF38</accession>
<keyword evidence="2" id="KW-1185">Reference proteome</keyword>
<name>W7XF38_TETTS</name>
<dbReference type="RefSeq" id="XP_012651041.1">
    <property type="nucleotide sequence ID" value="XM_012795587.1"/>
</dbReference>
<dbReference type="Proteomes" id="UP000009168">
    <property type="component" value="Unassembled WGS sequence"/>
</dbReference>
<sequence length="98" mass="11998">MKNYSWLSLMETNLFLLMFNLKFIQKMNNLINQVLLFPLSKLMRKKNYQLFCFLQTKYLVTITHLYNQFVIGWRLIKLQSLHFRQTLLIKKFYTPQGL</sequence>
<organism evidence="1 2">
    <name type="scientific">Tetrahymena thermophila (strain SB210)</name>
    <dbReference type="NCBI Taxonomy" id="312017"/>
    <lineage>
        <taxon>Eukaryota</taxon>
        <taxon>Sar</taxon>
        <taxon>Alveolata</taxon>
        <taxon>Ciliophora</taxon>
        <taxon>Intramacronucleata</taxon>
        <taxon>Oligohymenophorea</taxon>
        <taxon>Hymenostomatida</taxon>
        <taxon>Tetrahymenina</taxon>
        <taxon>Tetrahymenidae</taxon>
        <taxon>Tetrahymena</taxon>
    </lineage>
</organism>
<protein>
    <submittedName>
        <fullName evidence="1">Uncharacterized protein</fullName>
    </submittedName>
</protein>
<dbReference type="EMBL" id="GG662849">
    <property type="protein sequence ID" value="EWS76417.1"/>
    <property type="molecule type" value="Genomic_DNA"/>
</dbReference>
<dbReference type="GeneID" id="24439486"/>
<evidence type="ECO:0000313" key="1">
    <source>
        <dbReference type="EMBL" id="EWS76417.1"/>
    </source>
</evidence>
<gene>
    <name evidence="1" type="ORF">TTHERM_000538718</name>
</gene>
<dbReference type="InParanoid" id="W7XF38"/>
<proteinExistence type="predicted"/>
<reference evidence="2" key="1">
    <citation type="journal article" date="2006" name="PLoS Biol.">
        <title>Macronuclear genome sequence of the ciliate Tetrahymena thermophila, a model eukaryote.</title>
        <authorList>
            <person name="Eisen J.A."/>
            <person name="Coyne R.S."/>
            <person name="Wu M."/>
            <person name="Wu D."/>
            <person name="Thiagarajan M."/>
            <person name="Wortman J.R."/>
            <person name="Badger J.H."/>
            <person name="Ren Q."/>
            <person name="Amedeo P."/>
            <person name="Jones K.M."/>
            <person name="Tallon L.J."/>
            <person name="Delcher A.L."/>
            <person name="Salzberg S.L."/>
            <person name="Silva J.C."/>
            <person name="Haas B.J."/>
            <person name="Majoros W.H."/>
            <person name="Farzad M."/>
            <person name="Carlton J.M."/>
            <person name="Smith R.K. Jr."/>
            <person name="Garg J."/>
            <person name="Pearlman R.E."/>
            <person name="Karrer K.M."/>
            <person name="Sun L."/>
            <person name="Manning G."/>
            <person name="Elde N.C."/>
            <person name="Turkewitz A.P."/>
            <person name="Asai D.J."/>
            <person name="Wilkes D.E."/>
            <person name="Wang Y."/>
            <person name="Cai H."/>
            <person name="Collins K."/>
            <person name="Stewart B.A."/>
            <person name="Lee S.R."/>
            <person name="Wilamowska K."/>
            <person name="Weinberg Z."/>
            <person name="Ruzzo W.L."/>
            <person name="Wloga D."/>
            <person name="Gaertig J."/>
            <person name="Frankel J."/>
            <person name="Tsao C.-C."/>
            <person name="Gorovsky M.A."/>
            <person name="Keeling P.J."/>
            <person name="Waller R.F."/>
            <person name="Patron N.J."/>
            <person name="Cherry J.M."/>
            <person name="Stover N.A."/>
            <person name="Krieger C.J."/>
            <person name="del Toro C."/>
            <person name="Ryder H.F."/>
            <person name="Williamson S.C."/>
            <person name="Barbeau R.A."/>
            <person name="Hamilton E.P."/>
            <person name="Orias E."/>
        </authorList>
    </citation>
    <scope>NUCLEOTIDE SEQUENCE [LARGE SCALE GENOMIC DNA]</scope>
    <source>
        <strain evidence="2">SB210</strain>
    </source>
</reference>
<dbReference type="KEGG" id="tet:TTHERM_000538718"/>